<gene>
    <name evidence="1" type="ORF">P280DRAFT_520503</name>
</gene>
<dbReference type="AlphaFoldDB" id="A0A6A6RS75"/>
<dbReference type="EMBL" id="MU006791">
    <property type="protein sequence ID" value="KAF2637902.1"/>
    <property type="molecule type" value="Genomic_DNA"/>
</dbReference>
<dbReference type="Proteomes" id="UP000799753">
    <property type="component" value="Unassembled WGS sequence"/>
</dbReference>
<dbReference type="InterPro" id="IPR016181">
    <property type="entry name" value="Acyl_CoA_acyltransferase"/>
</dbReference>
<protein>
    <recommendedName>
        <fullName evidence="3">N-acetyltransferase domain-containing protein</fullName>
    </recommendedName>
</protein>
<organism evidence="1 2">
    <name type="scientific">Massarina eburnea CBS 473.64</name>
    <dbReference type="NCBI Taxonomy" id="1395130"/>
    <lineage>
        <taxon>Eukaryota</taxon>
        <taxon>Fungi</taxon>
        <taxon>Dikarya</taxon>
        <taxon>Ascomycota</taxon>
        <taxon>Pezizomycotina</taxon>
        <taxon>Dothideomycetes</taxon>
        <taxon>Pleosporomycetidae</taxon>
        <taxon>Pleosporales</taxon>
        <taxon>Massarineae</taxon>
        <taxon>Massarinaceae</taxon>
        <taxon>Massarina</taxon>
    </lineage>
</organism>
<dbReference type="OrthoDB" id="10501642at2759"/>
<accession>A0A6A6RS75</accession>
<evidence type="ECO:0000313" key="1">
    <source>
        <dbReference type="EMBL" id="KAF2637902.1"/>
    </source>
</evidence>
<proteinExistence type="predicted"/>
<evidence type="ECO:0008006" key="3">
    <source>
        <dbReference type="Google" id="ProtNLM"/>
    </source>
</evidence>
<reference evidence="1" key="1">
    <citation type="journal article" date="2020" name="Stud. Mycol.">
        <title>101 Dothideomycetes genomes: a test case for predicting lifestyles and emergence of pathogens.</title>
        <authorList>
            <person name="Haridas S."/>
            <person name="Albert R."/>
            <person name="Binder M."/>
            <person name="Bloem J."/>
            <person name="Labutti K."/>
            <person name="Salamov A."/>
            <person name="Andreopoulos B."/>
            <person name="Baker S."/>
            <person name="Barry K."/>
            <person name="Bills G."/>
            <person name="Bluhm B."/>
            <person name="Cannon C."/>
            <person name="Castanera R."/>
            <person name="Culley D."/>
            <person name="Daum C."/>
            <person name="Ezra D."/>
            <person name="Gonzalez J."/>
            <person name="Henrissat B."/>
            <person name="Kuo A."/>
            <person name="Liang C."/>
            <person name="Lipzen A."/>
            <person name="Lutzoni F."/>
            <person name="Magnuson J."/>
            <person name="Mondo S."/>
            <person name="Nolan M."/>
            <person name="Ohm R."/>
            <person name="Pangilinan J."/>
            <person name="Park H.-J."/>
            <person name="Ramirez L."/>
            <person name="Alfaro M."/>
            <person name="Sun H."/>
            <person name="Tritt A."/>
            <person name="Yoshinaga Y."/>
            <person name="Zwiers L.-H."/>
            <person name="Turgeon B."/>
            <person name="Goodwin S."/>
            <person name="Spatafora J."/>
            <person name="Crous P."/>
            <person name="Grigoriev I."/>
        </authorList>
    </citation>
    <scope>NUCLEOTIDE SEQUENCE</scope>
    <source>
        <strain evidence="1">CBS 473.64</strain>
    </source>
</reference>
<keyword evidence="2" id="KW-1185">Reference proteome</keyword>
<evidence type="ECO:0000313" key="2">
    <source>
        <dbReference type="Proteomes" id="UP000799753"/>
    </source>
</evidence>
<dbReference type="SUPFAM" id="SSF55729">
    <property type="entry name" value="Acyl-CoA N-acyltransferases (Nat)"/>
    <property type="match status" value="1"/>
</dbReference>
<sequence length="185" mass="20988">MAPSTALLPPVKFNFRRATHPDIPYIIALERHTPFQDVPSNQIPPSQYKSYLKTIKNYFIAYPASPTLPGSAPPIAFIEIVKHLPTTCPCAVCKHAKSLDKKRPWVEIHAMEIASEYAIYWEGLFKQLMFTVQDWASGQRVMELRTSVELTKGMRILFTSLGFVDLRDGGGGMQEERGGMKKWFL</sequence>
<name>A0A6A6RS75_9PLEO</name>